<protein>
    <submittedName>
        <fullName evidence="2">Uncharacterized protein</fullName>
    </submittedName>
</protein>
<dbReference type="EMBL" id="MU005592">
    <property type="protein sequence ID" value="KAF2681179.1"/>
    <property type="molecule type" value="Genomic_DNA"/>
</dbReference>
<keyword evidence="3" id="KW-1185">Reference proteome</keyword>
<reference evidence="2" key="1">
    <citation type="journal article" date="2020" name="Stud. Mycol.">
        <title>101 Dothideomycetes genomes: a test case for predicting lifestyles and emergence of pathogens.</title>
        <authorList>
            <person name="Haridas S."/>
            <person name="Albert R."/>
            <person name="Binder M."/>
            <person name="Bloem J."/>
            <person name="Labutti K."/>
            <person name="Salamov A."/>
            <person name="Andreopoulos B."/>
            <person name="Baker S."/>
            <person name="Barry K."/>
            <person name="Bills G."/>
            <person name="Bluhm B."/>
            <person name="Cannon C."/>
            <person name="Castanera R."/>
            <person name="Culley D."/>
            <person name="Daum C."/>
            <person name="Ezra D."/>
            <person name="Gonzalez J."/>
            <person name="Henrissat B."/>
            <person name="Kuo A."/>
            <person name="Liang C."/>
            <person name="Lipzen A."/>
            <person name="Lutzoni F."/>
            <person name="Magnuson J."/>
            <person name="Mondo S."/>
            <person name="Nolan M."/>
            <person name="Ohm R."/>
            <person name="Pangilinan J."/>
            <person name="Park H.-J."/>
            <person name="Ramirez L."/>
            <person name="Alfaro M."/>
            <person name="Sun H."/>
            <person name="Tritt A."/>
            <person name="Yoshinaga Y."/>
            <person name="Zwiers L.-H."/>
            <person name="Turgeon B."/>
            <person name="Goodwin S."/>
            <person name="Spatafora J."/>
            <person name="Crous P."/>
            <person name="Grigoriev I."/>
        </authorList>
    </citation>
    <scope>NUCLEOTIDE SEQUENCE</scope>
    <source>
        <strain evidence="2">CBS 122367</strain>
    </source>
</reference>
<feature type="compositionally biased region" description="Basic and acidic residues" evidence="1">
    <location>
        <begin position="62"/>
        <end position="82"/>
    </location>
</feature>
<feature type="region of interest" description="Disordered" evidence="1">
    <location>
        <begin position="1"/>
        <end position="147"/>
    </location>
</feature>
<evidence type="ECO:0000313" key="2">
    <source>
        <dbReference type="EMBL" id="KAF2681179.1"/>
    </source>
</evidence>
<proteinExistence type="predicted"/>
<feature type="compositionally biased region" description="Polar residues" evidence="1">
    <location>
        <begin position="11"/>
        <end position="23"/>
    </location>
</feature>
<evidence type="ECO:0000313" key="3">
    <source>
        <dbReference type="Proteomes" id="UP000799291"/>
    </source>
</evidence>
<evidence type="ECO:0000256" key="1">
    <source>
        <dbReference type="SAM" id="MobiDB-lite"/>
    </source>
</evidence>
<sequence>MRAPTPLQDETIANRTELTSNSEAHGLAISRATSISVPNGASKKGTKRAHEDQKVPMKTSSRKMEDADEKKEPDPSARRRPEALVGKPTASNLSDPTKATPAPRSADTTKSVATTQQVKDMNSVAPRKSAASTKPPPTAKSTDAGIKKAKPVLIKKFAKSVRVKVSKVKAKPGDWPVPLSAMASKLTPAQLAARNAGKRKPAEAKE</sequence>
<feature type="compositionally biased region" description="Polar residues" evidence="1">
    <location>
        <begin position="106"/>
        <end position="120"/>
    </location>
</feature>
<dbReference type="Proteomes" id="UP000799291">
    <property type="component" value="Unassembled WGS sequence"/>
</dbReference>
<name>A0A6G1ITH8_9PLEO</name>
<accession>A0A6G1ITH8</accession>
<gene>
    <name evidence="2" type="ORF">K458DRAFT_391976</name>
</gene>
<organism evidence="2 3">
    <name type="scientific">Lentithecium fluviatile CBS 122367</name>
    <dbReference type="NCBI Taxonomy" id="1168545"/>
    <lineage>
        <taxon>Eukaryota</taxon>
        <taxon>Fungi</taxon>
        <taxon>Dikarya</taxon>
        <taxon>Ascomycota</taxon>
        <taxon>Pezizomycotina</taxon>
        <taxon>Dothideomycetes</taxon>
        <taxon>Pleosporomycetidae</taxon>
        <taxon>Pleosporales</taxon>
        <taxon>Massarineae</taxon>
        <taxon>Lentitheciaceae</taxon>
        <taxon>Lentithecium</taxon>
    </lineage>
</organism>
<dbReference type="AlphaFoldDB" id="A0A6G1ITH8"/>